<protein>
    <recommendedName>
        <fullName evidence="3">Alternate signal-mediated exported protein, CPF_0494 family</fullName>
    </recommendedName>
</protein>
<dbReference type="RefSeq" id="WP_148396421.1">
    <property type="nucleotide sequence ID" value="NZ_JAJAGH010000007.1"/>
</dbReference>
<proteinExistence type="predicted"/>
<name>A0A9J6QMT0_9FIRM</name>
<organism evidence="1 2">
    <name type="scientific">Hominibacterium faecale</name>
    <dbReference type="NCBI Taxonomy" id="2839743"/>
    <lineage>
        <taxon>Bacteria</taxon>
        <taxon>Bacillati</taxon>
        <taxon>Bacillota</taxon>
        <taxon>Clostridia</taxon>
        <taxon>Peptostreptococcales</taxon>
        <taxon>Anaerovoracaceae</taxon>
        <taxon>Hominibacterium</taxon>
    </lineage>
</organism>
<dbReference type="EMBL" id="JAOSHN010000003">
    <property type="protein sequence ID" value="MCU7378481.1"/>
    <property type="molecule type" value="Genomic_DNA"/>
</dbReference>
<dbReference type="Proteomes" id="UP001065549">
    <property type="component" value="Unassembled WGS sequence"/>
</dbReference>
<keyword evidence="2" id="KW-1185">Reference proteome</keyword>
<dbReference type="AlphaFoldDB" id="A0A9J6QMT0"/>
<evidence type="ECO:0008006" key="3">
    <source>
        <dbReference type="Google" id="ProtNLM"/>
    </source>
</evidence>
<comment type="caution">
    <text evidence="1">The sequence shown here is derived from an EMBL/GenBank/DDBJ whole genome shotgun (WGS) entry which is preliminary data.</text>
</comment>
<sequence length="195" mass="21124">MDKLSAVMIGAICALLCISGAVVYGTWFSQEDEAAYVSSIEQVEEEMALASIAMNDDAQVINGGGADMWVRAKVESPDTENANRNVNIVGKDYQLISDTITADPSEAERKSGVWTLEEDGYYYYSIPVSPGEQSKSLFTSVTGPVGANHEGAASVKVQAEAVQVNWISKKAKSGKEAFSLFRAYQPLQEYKGKFV</sequence>
<reference evidence="1" key="1">
    <citation type="submission" date="2022-09" db="EMBL/GenBank/DDBJ databases">
        <title>Culturomic study of gut microbiota in children with autism spectrum disorder.</title>
        <authorList>
            <person name="Efimov B.A."/>
            <person name="Chaplin A.V."/>
            <person name="Sokolova S.R."/>
            <person name="Pikina A.P."/>
            <person name="Korzhanova M."/>
            <person name="Belova V."/>
            <person name="Korostin D."/>
        </authorList>
    </citation>
    <scope>NUCLEOTIDE SEQUENCE</scope>
    <source>
        <strain evidence="1">ASD5510</strain>
    </source>
</reference>
<gene>
    <name evidence="1" type="ORF">OBO34_08930</name>
</gene>
<accession>A0A9J6QMT0</accession>
<evidence type="ECO:0000313" key="2">
    <source>
        <dbReference type="Proteomes" id="UP001065549"/>
    </source>
</evidence>
<evidence type="ECO:0000313" key="1">
    <source>
        <dbReference type="EMBL" id="MCU7378481.1"/>
    </source>
</evidence>